<accession>A0A3S9A3L3</accession>
<evidence type="ECO:0000313" key="10">
    <source>
        <dbReference type="EMBL" id="AZN40317.1"/>
    </source>
</evidence>
<name>A0A3S9A3L3_9BACL</name>
<dbReference type="KEGG" id="palb:EJC50_12175"/>
<dbReference type="InterPro" id="IPR006626">
    <property type="entry name" value="PbH1"/>
</dbReference>
<proteinExistence type="inferred from homology"/>
<dbReference type="GO" id="GO:0000272">
    <property type="term" value="P:polysaccharide catabolic process"/>
    <property type="evidence" value="ECO:0007669"/>
    <property type="project" value="UniProtKB-KW"/>
</dbReference>
<evidence type="ECO:0008006" key="12">
    <source>
        <dbReference type="Google" id="ProtNLM"/>
    </source>
</evidence>
<dbReference type="AlphaFoldDB" id="A0A3S9A3L3"/>
<evidence type="ECO:0000256" key="9">
    <source>
        <dbReference type="RuleBase" id="RU361169"/>
    </source>
</evidence>
<dbReference type="Proteomes" id="UP000272528">
    <property type="component" value="Chromosome"/>
</dbReference>
<reference evidence="11" key="1">
    <citation type="submission" date="2018-12" db="EMBL/GenBank/DDBJ databases">
        <title>Genome sequence of Peanibacillus sp.</title>
        <authorList>
            <person name="Subramani G."/>
            <person name="Srinivasan S."/>
            <person name="Kim M.K."/>
        </authorList>
    </citation>
    <scope>NUCLEOTIDE SEQUENCE [LARGE SCALE GENOMIC DNA]</scope>
    <source>
        <strain evidence="11">18JY67-1</strain>
    </source>
</reference>
<keyword evidence="4" id="KW-0325">Glycoprotein</keyword>
<dbReference type="RefSeq" id="WP_126015548.1">
    <property type="nucleotide sequence ID" value="NZ_CP034437.1"/>
</dbReference>
<evidence type="ECO:0000256" key="3">
    <source>
        <dbReference type="ARBA" id="ARBA00022801"/>
    </source>
</evidence>
<evidence type="ECO:0000256" key="7">
    <source>
        <dbReference type="ARBA" id="ARBA00023326"/>
    </source>
</evidence>
<keyword evidence="2" id="KW-0677">Repeat</keyword>
<dbReference type="SUPFAM" id="SSF51126">
    <property type="entry name" value="Pectin lyase-like"/>
    <property type="match status" value="1"/>
</dbReference>
<evidence type="ECO:0000313" key="11">
    <source>
        <dbReference type="Proteomes" id="UP000272528"/>
    </source>
</evidence>
<evidence type="ECO:0000256" key="6">
    <source>
        <dbReference type="ARBA" id="ARBA00023295"/>
    </source>
</evidence>
<dbReference type="SMART" id="SM00710">
    <property type="entry name" value="PbH1"/>
    <property type="match status" value="4"/>
</dbReference>
<evidence type="ECO:0000256" key="2">
    <source>
        <dbReference type="ARBA" id="ARBA00022737"/>
    </source>
</evidence>
<comment type="function">
    <text evidence="8">Pectinolytic enzyme involved in the degradation of xylogalacturonan (xga), a galacturonan backbone heavily substituted with xylose, and which is one important component of the hairy regions of pectin. Activity requires a galacturonic acid backbone substituted with xylose.</text>
</comment>
<dbReference type="Pfam" id="PF00295">
    <property type="entry name" value="Glyco_hydro_28"/>
    <property type="match status" value="1"/>
</dbReference>
<organism evidence="10 11">
    <name type="scientific">Paenibacillus albus</name>
    <dbReference type="NCBI Taxonomy" id="2495582"/>
    <lineage>
        <taxon>Bacteria</taxon>
        <taxon>Bacillati</taxon>
        <taxon>Bacillota</taxon>
        <taxon>Bacilli</taxon>
        <taxon>Bacillales</taxon>
        <taxon>Paenibacillaceae</taxon>
        <taxon>Paenibacillus</taxon>
    </lineage>
</organism>
<keyword evidence="6 9" id="KW-0326">Glycosidase</keyword>
<keyword evidence="3 9" id="KW-0378">Hydrolase</keyword>
<dbReference type="Gene3D" id="2.160.20.10">
    <property type="entry name" value="Single-stranded right-handed beta-helix, Pectin lyase-like"/>
    <property type="match status" value="1"/>
</dbReference>
<dbReference type="PANTHER" id="PTHR31736:SF9">
    <property type="entry name" value="ENDO-XYLOGALACTURONAN HYDROLASE A-RELATED"/>
    <property type="match status" value="1"/>
</dbReference>
<dbReference type="GO" id="GO:0004650">
    <property type="term" value="F:polygalacturonase activity"/>
    <property type="evidence" value="ECO:0007669"/>
    <property type="project" value="InterPro"/>
</dbReference>
<dbReference type="InterPro" id="IPR000743">
    <property type="entry name" value="Glyco_hydro_28"/>
</dbReference>
<dbReference type="EMBL" id="CP034437">
    <property type="protein sequence ID" value="AZN40317.1"/>
    <property type="molecule type" value="Genomic_DNA"/>
</dbReference>
<evidence type="ECO:0000256" key="5">
    <source>
        <dbReference type="ARBA" id="ARBA00023277"/>
    </source>
</evidence>
<evidence type="ECO:0000256" key="4">
    <source>
        <dbReference type="ARBA" id="ARBA00023180"/>
    </source>
</evidence>
<dbReference type="InterPro" id="IPR012334">
    <property type="entry name" value="Pectin_lyas_fold"/>
</dbReference>
<dbReference type="PANTHER" id="PTHR31736">
    <property type="match status" value="1"/>
</dbReference>
<keyword evidence="7" id="KW-0624">Polysaccharide degradation</keyword>
<keyword evidence="11" id="KW-1185">Reference proteome</keyword>
<protein>
    <recommendedName>
        <fullName evidence="12">Glycoside hydrolase</fullName>
    </recommendedName>
</protein>
<comment type="similarity">
    <text evidence="1 9">Belongs to the glycosyl hydrolase 28 family.</text>
</comment>
<evidence type="ECO:0000256" key="8">
    <source>
        <dbReference type="ARBA" id="ARBA00037278"/>
    </source>
</evidence>
<dbReference type="OrthoDB" id="9795222at2"/>
<gene>
    <name evidence="10" type="ORF">EJC50_12175</name>
</gene>
<sequence>MSHHYPKTYPRADEIRVFVNDSEVDVLRTNVAYFAPASYTGRAILRIESKQLLGRIAISPLNLGLSANVHGGTAEFEVPGNLKLHLAIEGISLPLFFYGNQEGVYDGSATYYFAGGKTYEVGELTLHNGESVYIESGAVVRGSIRSFGTKGIRIYGQGLLDGSYHRHASEHRTILLYDCTEVQIRDIMMVEPPSWMIMLANCRDVHIDSIKQIGEVVSSDGIDIVGCHDVLIEQCILRNNDDCVAIKSFNWTKERNGMDLEAAKDVYNVLVRDCTFVNGRSGNAIEIGHELTTDEVRDVTFQNIDIVSVHGYGAALSIHVGDRAVVRDIRFEAIRIEHYYDKLIDFRVMRSMYNTDEERGRIVDITLKDIEVLVSMYNPGYSISVIGGYDQDHLVENVTFDNFRLGQQKVTSANELDLFTKETRNIRFL</sequence>
<evidence type="ECO:0000256" key="1">
    <source>
        <dbReference type="ARBA" id="ARBA00008834"/>
    </source>
</evidence>
<keyword evidence="5" id="KW-0119">Carbohydrate metabolism</keyword>
<dbReference type="InterPro" id="IPR011050">
    <property type="entry name" value="Pectin_lyase_fold/virulence"/>
</dbReference>